<reference evidence="11 12" key="1">
    <citation type="journal article" date="2017" name="PLoS Biol.">
        <title>The sea cucumber genome provides insights into morphological evolution and visceral regeneration.</title>
        <authorList>
            <person name="Zhang X."/>
            <person name="Sun L."/>
            <person name="Yuan J."/>
            <person name="Sun Y."/>
            <person name="Gao Y."/>
            <person name="Zhang L."/>
            <person name="Li S."/>
            <person name="Dai H."/>
            <person name="Hamel J.F."/>
            <person name="Liu C."/>
            <person name="Yu Y."/>
            <person name="Liu S."/>
            <person name="Lin W."/>
            <person name="Guo K."/>
            <person name="Jin S."/>
            <person name="Xu P."/>
            <person name="Storey K.B."/>
            <person name="Huan P."/>
            <person name="Zhang T."/>
            <person name="Zhou Y."/>
            <person name="Zhang J."/>
            <person name="Lin C."/>
            <person name="Li X."/>
            <person name="Xing L."/>
            <person name="Huo D."/>
            <person name="Sun M."/>
            <person name="Wang L."/>
            <person name="Mercier A."/>
            <person name="Li F."/>
            <person name="Yang H."/>
            <person name="Xiang J."/>
        </authorList>
    </citation>
    <scope>NUCLEOTIDE SEQUENCE [LARGE SCALE GENOMIC DNA]</scope>
    <source>
        <strain evidence="11">Shaxun</strain>
        <tissue evidence="11">Muscle</tissue>
    </source>
</reference>
<dbReference type="Gene3D" id="3.40.50.200">
    <property type="entry name" value="Peptidase S8/S53 domain"/>
    <property type="match status" value="1"/>
</dbReference>
<dbReference type="GO" id="GO:0006508">
    <property type="term" value="P:proteolysis"/>
    <property type="evidence" value="ECO:0007669"/>
    <property type="project" value="UniProtKB-KW"/>
</dbReference>
<comment type="similarity">
    <text evidence="1 5 6">Belongs to the peptidase S8 family.</text>
</comment>
<feature type="domain" description="Inhibitor I9" evidence="10">
    <location>
        <begin position="30"/>
        <end position="101"/>
    </location>
</feature>
<dbReference type="CDD" id="cd04077">
    <property type="entry name" value="Peptidases_S8_PCSK9_ProteinaseK_like"/>
    <property type="match status" value="1"/>
</dbReference>
<feature type="domain" description="Peptidase S8/S53" evidence="9">
    <location>
        <begin position="192"/>
        <end position="344"/>
    </location>
</feature>
<dbReference type="PRINTS" id="PR00723">
    <property type="entry name" value="SUBTILISIN"/>
</dbReference>
<dbReference type="PANTHER" id="PTHR43806">
    <property type="entry name" value="PEPTIDASE S8"/>
    <property type="match status" value="1"/>
</dbReference>
<evidence type="ECO:0000256" key="2">
    <source>
        <dbReference type="ARBA" id="ARBA00022670"/>
    </source>
</evidence>
<evidence type="ECO:0000256" key="3">
    <source>
        <dbReference type="ARBA" id="ARBA00022801"/>
    </source>
</evidence>
<dbReference type="InterPro" id="IPR037045">
    <property type="entry name" value="S8pro/Inhibitor_I9_sf"/>
</dbReference>
<proteinExistence type="inferred from homology"/>
<dbReference type="SUPFAM" id="SSF52743">
    <property type="entry name" value="Subtilisin-like"/>
    <property type="match status" value="1"/>
</dbReference>
<sequence length="383" mass="42273">MRGLIGFLLTVSAVSGLAPYYRDAERIDGKYIIVLKDGFDASSIANRMSVQAKSHGTAFSLKRTYRRAINGFHAEIGKDLIPLLREHEAVKYIEEDGVVRMEETWGLDRIDQRYLPLDDEYKPIGDGAGVHVYVLDTGIRTTHEEFEGKRAFVDHDAIENGVLVGHDHQENHIALRLSDRGVDFENSGGVDTGMDWVAENRQLPAVVSMSLSGSGSRVEDDAVLYLNDNMVSVVAAASNNDDNACFRSPARAPWSITVGASQEDDIRAYFSNYGGCTDIYAPGRRIVSASYLGDNLYTSKSGTSMATPHVAGVVAIHLGLNPDLTPDEVRDIILNDATRDAVLDQKDTPNLLLHRMGKERSEDEEQEDKRTEEGQKKDTKAKN</sequence>
<dbReference type="InterPro" id="IPR036852">
    <property type="entry name" value="Peptidase_S8/S53_dom_sf"/>
</dbReference>
<dbReference type="Pfam" id="PF05922">
    <property type="entry name" value="Inhibitor_I9"/>
    <property type="match status" value="1"/>
</dbReference>
<dbReference type="Pfam" id="PF00082">
    <property type="entry name" value="Peptidase_S8"/>
    <property type="match status" value="1"/>
</dbReference>
<evidence type="ECO:0000313" key="12">
    <source>
        <dbReference type="Proteomes" id="UP000230750"/>
    </source>
</evidence>
<protein>
    <submittedName>
        <fullName evidence="11">Putative cuticle-degrading protease</fullName>
    </submittedName>
</protein>
<feature type="chain" id="PRO_5013634453" evidence="8">
    <location>
        <begin position="17"/>
        <end position="383"/>
    </location>
</feature>
<dbReference type="PROSITE" id="PS51892">
    <property type="entry name" value="SUBTILASE"/>
    <property type="match status" value="1"/>
</dbReference>
<evidence type="ECO:0000259" key="10">
    <source>
        <dbReference type="Pfam" id="PF05922"/>
    </source>
</evidence>
<evidence type="ECO:0000256" key="7">
    <source>
        <dbReference type="SAM" id="MobiDB-lite"/>
    </source>
</evidence>
<dbReference type="InterPro" id="IPR034193">
    <property type="entry name" value="PCSK9_ProteinaseK-like"/>
</dbReference>
<comment type="caution">
    <text evidence="11">The sequence shown here is derived from an EMBL/GenBank/DDBJ whole genome shotgun (WGS) entry which is preliminary data.</text>
</comment>
<dbReference type="PROSITE" id="PS00136">
    <property type="entry name" value="SUBTILASE_ASP"/>
    <property type="match status" value="1"/>
</dbReference>
<evidence type="ECO:0000256" key="5">
    <source>
        <dbReference type="PROSITE-ProRule" id="PRU01240"/>
    </source>
</evidence>
<evidence type="ECO:0000256" key="6">
    <source>
        <dbReference type="RuleBase" id="RU003355"/>
    </source>
</evidence>
<dbReference type="InterPro" id="IPR010259">
    <property type="entry name" value="S8pro/Inhibitor_I9"/>
</dbReference>
<dbReference type="InterPro" id="IPR050131">
    <property type="entry name" value="Peptidase_S8_subtilisin-like"/>
</dbReference>
<evidence type="ECO:0000256" key="4">
    <source>
        <dbReference type="ARBA" id="ARBA00022825"/>
    </source>
</evidence>
<dbReference type="PROSITE" id="PS00138">
    <property type="entry name" value="SUBTILASE_SER"/>
    <property type="match status" value="1"/>
</dbReference>
<dbReference type="GO" id="GO:0005615">
    <property type="term" value="C:extracellular space"/>
    <property type="evidence" value="ECO:0007669"/>
    <property type="project" value="TreeGrafter"/>
</dbReference>
<feature type="active site" description="Charge relay system" evidence="5">
    <location>
        <position position="304"/>
    </location>
</feature>
<accession>A0A2G8L3Y8</accession>
<feature type="active site" description="Charge relay system" evidence="5">
    <location>
        <position position="155"/>
    </location>
</feature>
<dbReference type="STRING" id="307972.A0A2G8L3Y8"/>
<dbReference type="EMBL" id="MRZV01000228">
    <property type="protein sequence ID" value="PIK54977.1"/>
    <property type="molecule type" value="Genomic_DNA"/>
</dbReference>
<name>A0A2G8L3Y8_STIJA</name>
<dbReference type="InterPro" id="IPR015500">
    <property type="entry name" value="Peptidase_S8_subtilisin-rel"/>
</dbReference>
<dbReference type="Gene3D" id="3.30.70.80">
    <property type="entry name" value="Peptidase S8 propeptide/proteinase inhibitor I9"/>
    <property type="match status" value="1"/>
</dbReference>
<keyword evidence="2 5" id="KW-0645">Protease</keyword>
<keyword evidence="12" id="KW-1185">Reference proteome</keyword>
<dbReference type="InterPro" id="IPR023827">
    <property type="entry name" value="Peptidase_S8_Asp-AS"/>
</dbReference>
<evidence type="ECO:0000259" key="9">
    <source>
        <dbReference type="Pfam" id="PF00082"/>
    </source>
</evidence>
<dbReference type="InterPro" id="IPR023828">
    <property type="entry name" value="Peptidase_S8_Ser-AS"/>
</dbReference>
<dbReference type="AlphaFoldDB" id="A0A2G8L3Y8"/>
<evidence type="ECO:0000313" key="11">
    <source>
        <dbReference type="EMBL" id="PIK54977.1"/>
    </source>
</evidence>
<evidence type="ECO:0000256" key="1">
    <source>
        <dbReference type="ARBA" id="ARBA00011073"/>
    </source>
</evidence>
<feature type="region of interest" description="Disordered" evidence="7">
    <location>
        <begin position="345"/>
        <end position="383"/>
    </location>
</feature>
<keyword evidence="8" id="KW-0732">Signal</keyword>
<evidence type="ECO:0000256" key="8">
    <source>
        <dbReference type="SAM" id="SignalP"/>
    </source>
</evidence>
<feature type="active site" description="Charge relay system" evidence="5">
    <location>
        <position position="136"/>
    </location>
</feature>
<dbReference type="PANTHER" id="PTHR43806:SF58">
    <property type="entry name" value="ALKALINE PROTEASE 1-RELATED"/>
    <property type="match status" value="1"/>
</dbReference>
<organism evidence="11 12">
    <name type="scientific">Stichopus japonicus</name>
    <name type="common">Sea cucumber</name>
    <dbReference type="NCBI Taxonomy" id="307972"/>
    <lineage>
        <taxon>Eukaryota</taxon>
        <taxon>Metazoa</taxon>
        <taxon>Echinodermata</taxon>
        <taxon>Eleutherozoa</taxon>
        <taxon>Echinozoa</taxon>
        <taxon>Holothuroidea</taxon>
        <taxon>Aspidochirotacea</taxon>
        <taxon>Aspidochirotida</taxon>
        <taxon>Stichopodidae</taxon>
        <taxon>Apostichopus</taxon>
    </lineage>
</organism>
<feature type="signal peptide" evidence="8">
    <location>
        <begin position="1"/>
        <end position="16"/>
    </location>
</feature>
<keyword evidence="3 5" id="KW-0378">Hydrolase</keyword>
<dbReference type="InterPro" id="IPR000209">
    <property type="entry name" value="Peptidase_S8/S53_dom"/>
</dbReference>
<keyword evidence="4 5" id="KW-0720">Serine protease</keyword>
<feature type="compositionally biased region" description="Basic and acidic residues" evidence="7">
    <location>
        <begin position="356"/>
        <end position="383"/>
    </location>
</feature>
<dbReference type="GO" id="GO:0004252">
    <property type="term" value="F:serine-type endopeptidase activity"/>
    <property type="evidence" value="ECO:0007669"/>
    <property type="project" value="UniProtKB-UniRule"/>
</dbReference>
<dbReference type="Proteomes" id="UP000230750">
    <property type="component" value="Unassembled WGS sequence"/>
</dbReference>
<dbReference type="OrthoDB" id="206201at2759"/>
<gene>
    <name evidence="11" type="ORF">BSL78_08116</name>
</gene>